<dbReference type="RefSeq" id="WP_317835731.1">
    <property type="nucleotide sequence ID" value="NZ_CP136920.1"/>
</dbReference>
<dbReference type="KEGG" id="puo:RZN69_08790"/>
<feature type="transmembrane region" description="Helical" evidence="1">
    <location>
        <begin position="7"/>
        <end position="30"/>
    </location>
</feature>
<evidence type="ECO:0000256" key="1">
    <source>
        <dbReference type="SAM" id="Phobius"/>
    </source>
</evidence>
<accession>A0AAQ3LJ88</accession>
<dbReference type="AlphaFoldDB" id="A0AAQ3LJ88"/>
<keyword evidence="3" id="KW-1185">Reference proteome</keyword>
<reference evidence="2 3" key="1">
    <citation type="submission" date="2023-10" db="EMBL/GenBank/DDBJ databases">
        <title>Rubellicoccus peritrichatus gen. nov., sp. nov., isolated from an algae of coral reef tank.</title>
        <authorList>
            <person name="Luo J."/>
        </authorList>
    </citation>
    <scope>NUCLEOTIDE SEQUENCE [LARGE SCALE GENOMIC DNA]</scope>
    <source>
        <strain evidence="2 3">CR14</strain>
    </source>
</reference>
<evidence type="ECO:0000313" key="2">
    <source>
        <dbReference type="EMBL" id="WOO43189.1"/>
    </source>
</evidence>
<gene>
    <name evidence="2" type="ORF">RZN69_08790</name>
</gene>
<keyword evidence="1" id="KW-0472">Membrane</keyword>
<dbReference type="EMBL" id="CP136920">
    <property type="protein sequence ID" value="WOO43189.1"/>
    <property type="molecule type" value="Genomic_DNA"/>
</dbReference>
<keyword evidence="1" id="KW-0812">Transmembrane</keyword>
<evidence type="ECO:0000313" key="3">
    <source>
        <dbReference type="Proteomes" id="UP001304300"/>
    </source>
</evidence>
<proteinExistence type="predicted"/>
<protein>
    <submittedName>
        <fullName evidence="2">Uncharacterized protein</fullName>
    </submittedName>
</protein>
<name>A0AAQ3LJ88_9BACT</name>
<dbReference type="Proteomes" id="UP001304300">
    <property type="component" value="Chromosome"/>
</dbReference>
<organism evidence="2 3">
    <name type="scientific">Rubellicoccus peritrichatus</name>
    <dbReference type="NCBI Taxonomy" id="3080537"/>
    <lineage>
        <taxon>Bacteria</taxon>
        <taxon>Pseudomonadati</taxon>
        <taxon>Verrucomicrobiota</taxon>
        <taxon>Opitutia</taxon>
        <taxon>Puniceicoccales</taxon>
        <taxon>Cerasicoccaceae</taxon>
        <taxon>Rubellicoccus</taxon>
    </lineage>
</organism>
<keyword evidence="1" id="KW-1133">Transmembrane helix</keyword>
<sequence length="1121" mass="122851">MSHQRGFALVIALSLMAFVVLLIISMLSLVRVELFSRQVELHQLAARQSALLAAQVAVGELQRVTGPDQRVTARADILDSDKSSLSIENVSHPLWLGAWKTQNPNSTQDELESGLRDWSYNTSGPEWLVSQPSSVIPDPTNPIVGDDILIAKNIRGSDGSLSDVRVPVVDVPGSSSAYAYWVRDEGMKAQVLQQSPYSNVSPDDNLQNQLNFLAPLKSAPELNQDLTGIFEDPSPSSSNVNYYEDLSLLIAEKGLSDSLYETAAEYSEDYTTSSFGVIADVRNGGLRKDLTRGLDDQFVEKLGMQSSVADNLLYEDPANSVYGPNWDVLATHYQMYKNRIQSVASIDAGTGNFISYANTSGSGPLGIGDAQSLLPSVEPRYAAGRQGIIGAIGSARGETTYFRTPRSQLPETAIQKHIMPIPLNFRIDLGLESYTFTDSNGTDKYGLRLRVFPTISIWNPYNVTLAEQDYLLRWKSWINTSAQIDFVNTTNNNTVGSLSIRMDRSLGGNNGQGIVWMKTDPITLAPGEIRVFSVDANLNASPYPNDFKLSLVSSENTSADAYYQIDLVNNPSQVQTFWNGTEEVWGGIEDPSNSYEVRFSYRNGIGINRPLEDRLRTSTVVFSAPLINWTPSPTGNSVEPIGYFAAGFNVTFDDPSSLDLGLLQNLDSKITGAIVRTNALDLSDIPALSQLNLRRTQENDDTWTLKLFDSIYELSSGISSELDIESEDGRGSWGDTASSGGSQHVVLFDIPRLPLQSIGALMHADGGYDFWAPNYVIGGSLASPFIPRESRFADPYFVDLSFYANEALFDSYFFSTVPSESRDQAKTHPFGESFDQSYLNQLKPLPNSSMIPVTADGSVPLLSELRDFDTAAENLLIEGAFNINSTSIAAWEALLGSYREQPMKVHSIANGADTVITALNMENPLSRFSAPLGTPNTPWSGFKSLTDDQITELATAIVEQVKIRGPFLSLSDFVNRRLSNGDLGAKGALQAAIDNTSINSNVTNSPNLDTSRFTVPENLVDGNGVNQPTWLSQNDILTAIAPKIAARSDTFIIRAYGESKDLLGDNQASSWCELVVQRVPAFMESGANNPADDPLDWSSDNSTFGRQYRIVDFRWIEDPRI</sequence>